<organism evidence="2 3">
    <name type="scientific">Lentinula lateritia</name>
    <dbReference type="NCBI Taxonomy" id="40482"/>
    <lineage>
        <taxon>Eukaryota</taxon>
        <taxon>Fungi</taxon>
        <taxon>Dikarya</taxon>
        <taxon>Basidiomycota</taxon>
        <taxon>Agaricomycotina</taxon>
        <taxon>Agaricomycetes</taxon>
        <taxon>Agaricomycetidae</taxon>
        <taxon>Agaricales</taxon>
        <taxon>Marasmiineae</taxon>
        <taxon>Omphalotaceae</taxon>
        <taxon>Lentinula</taxon>
    </lineage>
</organism>
<keyword evidence="3" id="KW-1185">Reference proteome</keyword>
<evidence type="ECO:0000256" key="1">
    <source>
        <dbReference type="SAM" id="SignalP"/>
    </source>
</evidence>
<evidence type="ECO:0000313" key="2">
    <source>
        <dbReference type="EMBL" id="KAJ4496499.1"/>
    </source>
</evidence>
<sequence>MTLDSTLRSKAFVIFSLLLLSITVVTAGPVIGQRVMRVEVKYLEGTISIPKTSEERTQVDTTNTAVEKLCTLLVGLLDHQGGVNEIAIGKRIGTVAQDGKKQKFEITIGSFPNSRSYTGQVTWTGTKKDDNMVVSGLLNHLEGNRDLVATLENGHIVKVSGYILIILTPGAFRMAPENRMLSYHHEAHLKAYLEIRTSDIFRISKEYLSD</sequence>
<feature type="signal peptide" evidence="1">
    <location>
        <begin position="1"/>
        <end position="27"/>
    </location>
</feature>
<comment type="caution">
    <text evidence="2">The sequence shown here is derived from an EMBL/GenBank/DDBJ whole genome shotgun (WGS) entry which is preliminary data.</text>
</comment>
<dbReference type="Proteomes" id="UP001150217">
    <property type="component" value="Unassembled WGS sequence"/>
</dbReference>
<feature type="chain" id="PRO_5046854098" evidence="1">
    <location>
        <begin position="28"/>
        <end position="210"/>
    </location>
</feature>
<reference evidence="2" key="1">
    <citation type="submission" date="2022-08" db="EMBL/GenBank/DDBJ databases">
        <title>A Global Phylogenomic Analysis of the Shiitake Genus Lentinula.</title>
        <authorList>
            <consortium name="DOE Joint Genome Institute"/>
            <person name="Sierra-Patev S."/>
            <person name="Min B."/>
            <person name="Naranjo-Ortiz M."/>
            <person name="Looney B."/>
            <person name="Konkel Z."/>
            <person name="Slot J.C."/>
            <person name="Sakamoto Y."/>
            <person name="Steenwyk J.L."/>
            <person name="Rokas A."/>
            <person name="Carro J."/>
            <person name="Camarero S."/>
            <person name="Ferreira P."/>
            <person name="Molpeceres G."/>
            <person name="Ruiz-Duenas F.J."/>
            <person name="Serrano A."/>
            <person name="Henrissat B."/>
            <person name="Drula E."/>
            <person name="Hughes K.W."/>
            <person name="Mata J.L."/>
            <person name="Ishikawa N.K."/>
            <person name="Vargas-Isla R."/>
            <person name="Ushijima S."/>
            <person name="Smith C.A."/>
            <person name="Ahrendt S."/>
            <person name="Andreopoulos W."/>
            <person name="He G."/>
            <person name="Labutti K."/>
            <person name="Lipzen A."/>
            <person name="Ng V."/>
            <person name="Riley R."/>
            <person name="Sandor L."/>
            <person name="Barry K."/>
            <person name="Martinez A.T."/>
            <person name="Xiao Y."/>
            <person name="Gibbons J.G."/>
            <person name="Terashima K."/>
            <person name="Grigoriev I.V."/>
            <person name="Hibbett D.S."/>
        </authorList>
    </citation>
    <scope>NUCLEOTIDE SEQUENCE</scope>
    <source>
        <strain evidence="2">RHP3577 ss4</strain>
    </source>
</reference>
<evidence type="ECO:0000313" key="3">
    <source>
        <dbReference type="Proteomes" id="UP001150217"/>
    </source>
</evidence>
<accession>A0ABQ8VMQ9</accession>
<dbReference type="EMBL" id="JANVFT010000028">
    <property type="protein sequence ID" value="KAJ4496499.1"/>
    <property type="molecule type" value="Genomic_DNA"/>
</dbReference>
<gene>
    <name evidence="2" type="ORF">C8R41DRAFT_918565</name>
</gene>
<name>A0ABQ8VMQ9_9AGAR</name>
<protein>
    <submittedName>
        <fullName evidence="2">Uncharacterized protein</fullName>
    </submittedName>
</protein>
<proteinExistence type="predicted"/>
<keyword evidence="1" id="KW-0732">Signal</keyword>